<dbReference type="OrthoDB" id="411173at2759"/>
<evidence type="ECO:0000313" key="3">
    <source>
        <dbReference type="WBParaSite" id="ECPE_0000653101-mRNA-1"/>
    </source>
</evidence>
<protein>
    <submittedName>
        <fullName evidence="3">Reverse transcriptase domain-containing protein</fullName>
    </submittedName>
</protein>
<evidence type="ECO:0000313" key="1">
    <source>
        <dbReference type="EMBL" id="VDP78570.1"/>
    </source>
</evidence>
<evidence type="ECO:0000313" key="2">
    <source>
        <dbReference type="Proteomes" id="UP000272942"/>
    </source>
</evidence>
<name>A0A183AHT3_9TREM</name>
<accession>A0A183AHT3</accession>
<dbReference type="AlphaFoldDB" id="A0A183AHT3"/>
<dbReference type="WBParaSite" id="ECPE_0000653101-mRNA-1">
    <property type="protein sequence ID" value="ECPE_0000653101-mRNA-1"/>
    <property type="gene ID" value="ECPE_0000653101"/>
</dbReference>
<gene>
    <name evidence="1" type="ORF">ECPE_LOCUS6518</name>
</gene>
<dbReference type="EMBL" id="UZAN01043529">
    <property type="protein sequence ID" value="VDP78570.1"/>
    <property type="molecule type" value="Genomic_DNA"/>
</dbReference>
<proteinExistence type="predicted"/>
<reference evidence="1 2" key="2">
    <citation type="submission" date="2018-11" db="EMBL/GenBank/DDBJ databases">
        <authorList>
            <consortium name="Pathogen Informatics"/>
        </authorList>
    </citation>
    <scope>NUCLEOTIDE SEQUENCE [LARGE SCALE GENOMIC DNA]</scope>
    <source>
        <strain evidence="1 2">Egypt</strain>
    </source>
</reference>
<sequence>MHKRYKVRSLSKSIRTELRRLDNKCSPGTGQALMRVSGVKPLHCSPAAVDIDGLNQSFSNGGTALTALPNECEINTTDPVSSVAHVDISQELARLNPHKSCGPDGVSPAVLKECAAFLFRVLSELFNDYVSAT</sequence>
<dbReference type="Proteomes" id="UP000272942">
    <property type="component" value="Unassembled WGS sequence"/>
</dbReference>
<reference evidence="3" key="1">
    <citation type="submission" date="2016-06" db="UniProtKB">
        <authorList>
            <consortium name="WormBaseParasite"/>
        </authorList>
    </citation>
    <scope>IDENTIFICATION</scope>
</reference>
<keyword evidence="2" id="KW-1185">Reference proteome</keyword>
<organism evidence="3">
    <name type="scientific">Echinostoma caproni</name>
    <dbReference type="NCBI Taxonomy" id="27848"/>
    <lineage>
        <taxon>Eukaryota</taxon>
        <taxon>Metazoa</taxon>
        <taxon>Spiralia</taxon>
        <taxon>Lophotrochozoa</taxon>
        <taxon>Platyhelminthes</taxon>
        <taxon>Trematoda</taxon>
        <taxon>Digenea</taxon>
        <taxon>Plagiorchiida</taxon>
        <taxon>Echinostomata</taxon>
        <taxon>Echinostomatoidea</taxon>
        <taxon>Echinostomatidae</taxon>
        <taxon>Echinostoma</taxon>
    </lineage>
</organism>